<gene>
    <name evidence="1" type="ORF">J5X90_11965</name>
</gene>
<dbReference type="RefSeq" id="WP_209051408.1">
    <property type="nucleotide sequence ID" value="NZ_CP072425.1"/>
</dbReference>
<reference evidence="1 2" key="1">
    <citation type="submission" date="2021-03" db="EMBL/GenBank/DDBJ databases">
        <title>Complete Genome of Pseudoalteromonas viridis Strain BBR56, a new biocontrol bacterial candidate.</title>
        <authorList>
            <person name="Handayani D.P."/>
            <person name="Isnansetyo A."/>
            <person name="Istiqomah I."/>
            <person name="Jumina J."/>
        </authorList>
    </citation>
    <scope>NUCLEOTIDE SEQUENCE [LARGE SCALE GENOMIC DNA]</scope>
    <source>
        <strain evidence="1 2">BBR56</strain>
    </source>
</reference>
<name>A0ABX7V073_9GAMM</name>
<evidence type="ECO:0000313" key="2">
    <source>
        <dbReference type="Proteomes" id="UP000665025"/>
    </source>
</evidence>
<dbReference type="EMBL" id="CP072425">
    <property type="protein sequence ID" value="QTL34281.1"/>
    <property type="molecule type" value="Genomic_DNA"/>
</dbReference>
<evidence type="ECO:0000313" key="1">
    <source>
        <dbReference type="EMBL" id="QTL34281.1"/>
    </source>
</evidence>
<dbReference type="Proteomes" id="UP000665025">
    <property type="component" value="Chromosome 1"/>
</dbReference>
<sequence length="57" mass="5835">MKFLKLSLRKNSSVARNVALTEISGSAAQKINGGSGGGDGIQPAAQAIVFEKPDSAF</sequence>
<accession>A0ABX7V073</accession>
<keyword evidence="2" id="KW-1185">Reference proteome</keyword>
<proteinExistence type="predicted"/>
<protein>
    <submittedName>
        <fullName evidence="1">Uncharacterized protein</fullName>
    </submittedName>
</protein>
<organism evidence="1 2">
    <name type="scientific">Pseudoalteromonas viridis</name>
    <dbReference type="NCBI Taxonomy" id="339617"/>
    <lineage>
        <taxon>Bacteria</taxon>
        <taxon>Pseudomonadati</taxon>
        <taxon>Pseudomonadota</taxon>
        <taxon>Gammaproteobacteria</taxon>
        <taxon>Alteromonadales</taxon>
        <taxon>Pseudoalteromonadaceae</taxon>
        <taxon>Pseudoalteromonas</taxon>
    </lineage>
</organism>